<dbReference type="InterPro" id="IPR051533">
    <property type="entry name" value="WaaL-like"/>
</dbReference>
<keyword evidence="1" id="KW-0802">TPR repeat</keyword>
<accession>A0A2Z4Y9Z8</accession>
<dbReference type="AlphaFoldDB" id="A0A2Z4Y9Z8"/>
<gene>
    <name evidence="4" type="ORF">BRCON_2506</name>
</gene>
<dbReference type="Pfam" id="PF13431">
    <property type="entry name" value="TPR_17"/>
    <property type="match status" value="1"/>
</dbReference>
<protein>
    <submittedName>
        <fullName evidence="4">TPR domain protein, putative component of TonB system</fullName>
    </submittedName>
</protein>
<reference evidence="4 5" key="1">
    <citation type="submission" date="2018-05" db="EMBL/GenBank/DDBJ databases">
        <title>A metagenomic window into the 2 km-deep terrestrial subsurface aquifer revealed taxonomically and functionally diverse microbial community comprising novel uncultured bacterial lineages.</title>
        <authorList>
            <person name="Kadnikov V.V."/>
            <person name="Mardanov A.V."/>
            <person name="Beletsky A.V."/>
            <person name="Banks D."/>
            <person name="Pimenov N.V."/>
            <person name="Frank Y.A."/>
            <person name="Karnachuk O.V."/>
            <person name="Ravin N.V."/>
        </authorList>
    </citation>
    <scope>NUCLEOTIDE SEQUENCE [LARGE SCALE GENOMIC DNA]</scope>
    <source>
        <strain evidence="4">BY</strain>
    </source>
</reference>
<dbReference type="SUPFAM" id="SSF48452">
    <property type="entry name" value="TPR-like"/>
    <property type="match status" value="3"/>
</dbReference>
<dbReference type="PANTHER" id="PTHR37422:SF23">
    <property type="entry name" value="TEICHURONIC ACID BIOSYNTHESIS PROTEIN TUAE"/>
    <property type="match status" value="1"/>
</dbReference>
<feature type="transmembrane region" description="Helical" evidence="3">
    <location>
        <begin position="266"/>
        <end position="282"/>
    </location>
</feature>
<feature type="compositionally biased region" description="Low complexity" evidence="2">
    <location>
        <begin position="905"/>
        <end position="923"/>
    </location>
</feature>
<proteinExistence type="predicted"/>
<feature type="transmembrane region" description="Helical" evidence="3">
    <location>
        <begin position="294"/>
        <end position="314"/>
    </location>
</feature>
<organism evidence="4 5">
    <name type="scientific">Sumerlaea chitinivorans</name>
    <dbReference type="NCBI Taxonomy" id="2250252"/>
    <lineage>
        <taxon>Bacteria</taxon>
        <taxon>Candidatus Sumerlaeota</taxon>
        <taxon>Candidatus Sumerlaeia</taxon>
        <taxon>Candidatus Sumerlaeales</taxon>
        <taxon>Candidatus Sumerlaeaceae</taxon>
        <taxon>Candidatus Sumerlaea</taxon>
    </lineage>
</organism>
<feature type="transmembrane region" description="Helical" evidence="3">
    <location>
        <begin position="219"/>
        <end position="237"/>
    </location>
</feature>
<feature type="transmembrane region" description="Helical" evidence="3">
    <location>
        <begin position="244"/>
        <end position="260"/>
    </location>
</feature>
<evidence type="ECO:0000256" key="3">
    <source>
        <dbReference type="SAM" id="Phobius"/>
    </source>
</evidence>
<feature type="transmembrane region" description="Helical" evidence="3">
    <location>
        <begin position="394"/>
        <end position="414"/>
    </location>
</feature>
<evidence type="ECO:0000256" key="1">
    <source>
        <dbReference type="PROSITE-ProRule" id="PRU00339"/>
    </source>
</evidence>
<feature type="transmembrane region" description="Helical" evidence="3">
    <location>
        <begin position="126"/>
        <end position="145"/>
    </location>
</feature>
<evidence type="ECO:0000313" key="5">
    <source>
        <dbReference type="Proteomes" id="UP000262583"/>
    </source>
</evidence>
<feature type="transmembrane region" description="Helical" evidence="3">
    <location>
        <begin position="36"/>
        <end position="59"/>
    </location>
</feature>
<dbReference type="EMBL" id="CP030759">
    <property type="protein sequence ID" value="AXA37263.1"/>
    <property type="molecule type" value="Genomic_DNA"/>
</dbReference>
<dbReference type="PROSITE" id="PS50005">
    <property type="entry name" value="TPR"/>
    <property type="match status" value="1"/>
</dbReference>
<dbReference type="PANTHER" id="PTHR37422">
    <property type="entry name" value="TEICHURONIC ACID BIOSYNTHESIS PROTEIN TUAE"/>
    <property type="match status" value="1"/>
</dbReference>
<feature type="region of interest" description="Disordered" evidence="2">
    <location>
        <begin position="886"/>
        <end position="943"/>
    </location>
</feature>
<dbReference type="InterPro" id="IPR019734">
    <property type="entry name" value="TPR_rpt"/>
</dbReference>
<evidence type="ECO:0000313" key="4">
    <source>
        <dbReference type="EMBL" id="AXA37263.1"/>
    </source>
</evidence>
<sequence>MSEQQIRARAGHPVSAAQRRRVVAKRPTGLLEAEDLFSFPWLFLFATYTVMALIFLLFTPYTHQLDEIKNALLMTLPPFLLWLAVYRINFETITWRKHASSILLGGFVLAMVISFLLNPYKLVGERVLWFQFACITFTVVFAWCLDSEPKVRTTVTFYMLLSFASVAIGLFLFAGRGFTDAIYEAMKSSRFWSPQAKNLVLTLASSKEMYSTILNSDFFAAYLVMTIPLVLSCFFVAERTWERALALTTFLLMNVCLIFTNSNDSYMSMALVAYPLYFLLGFKHLREINISKRVLAVFFIGSAVLAATVVLFMIPKLSQTWDFKAAALEGRKILWLGGFYPWLYRDDPTMSHLDWIAILFGTGPGGYRFYFPVFRRADFFDNQINNVTTFGHNYYLDILLEFGLLGLGFFLAFYGRVLWDGIRQVLRTENRVLRFYQMGCVSGLAGVAVQNFFSPNNRWAVCGMIFWSLFGLSMGIYRLEKDEQKPINPAGVPPKPSRFYLKLAALALCTAFVLRSVPQGLNYFPGAMAHGMGLIYMEAADYRSEEKSYYLQRARDYFLKSIELNPTFVSSYYKLGHVYNQLGEVDKSLATYERLHAINPHYSEVHLNIGILYGVKAMDAVGVEKAELLEKSYRELKEAARQELKPNVQWTAASIGKSLAETYDELHSAELSKEEKEKLAKLDPEKKRANEVREEIKQFYRNILTYQPKLEEYQVERKRWYNAAQRELVALAYQTGKLDEAEEMLKQMYNEDPDRAEYRSQLLAFYDRQGKKQEKIAFLEEASHNAPTDISIRRTLADAYREAGMTEKYVAELRKIEILDPKNPYALTNLYRHYAASKDESKVEEYRKKLEEIGVDASRLPKPEDLASTGTENQLLDTEQALLKTEEKRTQPAEATATRVQPSISVTTVTADASAATSAGDTTHSPSQGATVTSAAGDNMTSR</sequence>
<feature type="repeat" description="TPR" evidence="1">
    <location>
        <begin position="569"/>
        <end position="602"/>
    </location>
</feature>
<dbReference type="KEGG" id="schv:BRCON_2506"/>
<dbReference type="SMART" id="SM00028">
    <property type="entry name" value="TPR"/>
    <property type="match status" value="2"/>
</dbReference>
<feature type="transmembrane region" description="Helical" evidence="3">
    <location>
        <begin position="459"/>
        <end position="479"/>
    </location>
</feature>
<keyword evidence="3" id="KW-0812">Transmembrane</keyword>
<feature type="transmembrane region" description="Helical" evidence="3">
    <location>
        <begin position="71"/>
        <end position="90"/>
    </location>
</feature>
<keyword evidence="3" id="KW-1133">Transmembrane helix</keyword>
<feature type="transmembrane region" description="Helical" evidence="3">
    <location>
        <begin position="102"/>
        <end position="120"/>
    </location>
</feature>
<evidence type="ECO:0000256" key="2">
    <source>
        <dbReference type="SAM" id="MobiDB-lite"/>
    </source>
</evidence>
<dbReference type="InterPro" id="IPR011990">
    <property type="entry name" value="TPR-like_helical_dom_sf"/>
</dbReference>
<feature type="compositionally biased region" description="Polar residues" evidence="2">
    <location>
        <begin position="924"/>
        <end position="943"/>
    </location>
</feature>
<feature type="transmembrane region" description="Helical" evidence="3">
    <location>
        <begin position="157"/>
        <end position="178"/>
    </location>
</feature>
<dbReference type="Proteomes" id="UP000262583">
    <property type="component" value="Chromosome"/>
</dbReference>
<name>A0A2Z4Y9Z8_SUMC1</name>
<dbReference type="Gene3D" id="1.25.40.10">
    <property type="entry name" value="Tetratricopeptide repeat domain"/>
    <property type="match status" value="2"/>
</dbReference>
<feature type="transmembrane region" description="Helical" evidence="3">
    <location>
        <begin position="435"/>
        <end position="453"/>
    </location>
</feature>
<keyword evidence="3" id="KW-0472">Membrane</keyword>